<dbReference type="PANTHER" id="PTHR15822">
    <property type="entry name" value="TRAF AND TNF RECEPTOR-ASSOCIATED PROTEIN"/>
    <property type="match status" value="1"/>
</dbReference>
<dbReference type="SUPFAM" id="SSF56219">
    <property type="entry name" value="DNase I-like"/>
    <property type="match status" value="1"/>
</dbReference>
<evidence type="ECO:0000256" key="1">
    <source>
        <dbReference type="ARBA" id="ARBA00001936"/>
    </source>
</evidence>
<feature type="signal peptide" evidence="9">
    <location>
        <begin position="1"/>
        <end position="18"/>
    </location>
</feature>
<sequence length="310" mass="34394">MRVILSIALATVGTTAFAPGGQVDSVITRPVSARVFTYNICGNSNQCPHHDEVDIRTDKVVSVVRDQKPDFVFLQEVCESQFDDLNRALRSRYTGKFETTVSKDTSDELCNENSTAYNYGIAVFARGSALEETVLDPSVGTEASEGWQAPCLKTRVNGHGVWGCSVHLYYRDQDVTAAEAQKLNRLVSPWLRRDIPVILGGDFNPVYDNDQANAPLSPVLDSFYSHSGGHGRFIEGDETDKRRFTPQCRALQPPAGRCRSGAPTFEAKPERKLDYVFFSKAHFKTVYGEVLPQDREVSDHYPYLAAATAD</sequence>
<dbReference type="GO" id="GO:0046872">
    <property type="term" value="F:metal ion binding"/>
    <property type="evidence" value="ECO:0007669"/>
    <property type="project" value="UniProtKB-KW"/>
</dbReference>
<evidence type="ECO:0000313" key="11">
    <source>
        <dbReference type="EMBL" id="WTU38262.1"/>
    </source>
</evidence>
<protein>
    <submittedName>
        <fullName evidence="11">Endonuclease/exonuclease/phosphatase family protein</fullName>
    </submittedName>
</protein>
<feature type="chain" id="PRO_5043906100" evidence="9">
    <location>
        <begin position="19"/>
        <end position="310"/>
    </location>
</feature>
<dbReference type="PANTHER" id="PTHR15822:SF4">
    <property type="entry name" value="TYROSYL-DNA PHOSPHODIESTERASE 2"/>
    <property type="match status" value="1"/>
</dbReference>
<evidence type="ECO:0000256" key="8">
    <source>
        <dbReference type="ARBA" id="ARBA00023204"/>
    </source>
</evidence>
<evidence type="ECO:0000259" key="10">
    <source>
        <dbReference type="Pfam" id="PF03372"/>
    </source>
</evidence>
<evidence type="ECO:0000256" key="7">
    <source>
        <dbReference type="ARBA" id="ARBA00022842"/>
    </source>
</evidence>
<dbReference type="InterPro" id="IPR051547">
    <property type="entry name" value="TDP2-like"/>
</dbReference>
<keyword evidence="8" id="KW-0234">DNA repair</keyword>
<dbReference type="GO" id="GO:0016787">
    <property type="term" value="F:hydrolase activity"/>
    <property type="evidence" value="ECO:0007669"/>
    <property type="project" value="UniProtKB-KW"/>
</dbReference>
<evidence type="ECO:0000256" key="9">
    <source>
        <dbReference type="SAM" id="SignalP"/>
    </source>
</evidence>
<gene>
    <name evidence="11" type="ORF">OHV25_01030</name>
</gene>
<reference evidence="11" key="1">
    <citation type="submission" date="2022-10" db="EMBL/GenBank/DDBJ databases">
        <title>The complete genomes of actinobacterial strains from the NBC collection.</title>
        <authorList>
            <person name="Joergensen T.S."/>
            <person name="Alvarez Arevalo M."/>
            <person name="Sterndorff E.B."/>
            <person name="Faurdal D."/>
            <person name="Vuksanovic O."/>
            <person name="Mourched A.-S."/>
            <person name="Charusanti P."/>
            <person name="Shaw S."/>
            <person name="Blin K."/>
            <person name="Weber T."/>
        </authorList>
    </citation>
    <scope>NUCLEOTIDE SEQUENCE</scope>
    <source>
        <strain evidence="11">NBC_00060</strain>
    </source>
</reference>
<evidence type="ECO:0000256" key="2">
    <source>
        <dbReference type="ARBA" id="ARBA00001946"/>
    </source>
</evidence>
<evidence type="ECO:0000256" key="3">
    <source>
        <dbReference type="ARBA" id="ARBA00022722"/>
    </source>
</evidence>
<comment type="cofactor">
    <cofactor evidence="1">
        <name>Mn(2+)</name>
        <dbReference type="ChEBI" id="CHEBI:29035"/>
    </cofactor>
</comment>
<keyword evidence="4" id="KW-0479">Metal-binding</keyword>
<keyword evidence="11" id="KW-0255">Endonuclease</keyword>
<evidence type="ECO:0000256" key="6">
    <source>
        <dbReference type="ARBA" id="ARBA00022801"/>
    </source>
</evidence>
<feature type="domain" description="Endonuclease/exonuclease/phosphatase" evidence="10">
    <location>
        <begin position="37"/>
        <end position="300"/>
    </location>
</feature>
<dbReference type="Pfam" id="PF03372">
    <property type="entry name" value="Exo_endo_phos"/>
    <property type="match status" value="1"/>
</dbReference>
<proteinExistence type="predicted"/>
<keyword evidence="3" id="KW-0540">Nuclease</keyword>
<keyword evidence="5" id="KW-0227">DNA damage</keyword>
<evidence type="ECO:0000256" key="5">
    <source>
        <dbReference type="ARBA" id="ARBA00022763"/>
    </source>
</evidence>
<keyword evidence="7" id="KW-0460">Magnesium</keyword>
<accession>A0AAU2GR20</accession>
<evidence type="ECO:0000256" key="4">
    <source>
        <dbReference type="ARBA" id="ARBA00022723"/>
    </source>
</evidence>
<dbReference type="InterPro" id="IPR036691">
    <property type="entry name" value="Endo/exonu/phosph_ase_sf"/>
</dbReference>
<keyword evidence="6" id="KW-0378">Hydrolase</keyword>
<dbReference type="EMBL" id="CP108253">
    <property type="protein sequence ID" value="WTU38262.1"/>
    <property type="molecule type" value="Genomic_DNA"/>
</dbReference>
<dbReference type="AlphaFoldDB" id="A0AAU2GR20"/>
<comment type="cofactor">
    <cofactor evidence="2">
        <name>Mg(2+)</name>
        <dbReference type="ChEBI" id="CHEBI:18420"/>
    </cofactor>
</comment>
<organism evidence="11">
    <name type="scientific">Streptomyces sp. NBC_00060</name>
    <dbReference type="NCBI Taxonomy" id="2975636"/>
    <lineage>
        <taxon>Bacteria</taxon>
        <taxon>Bacillati</taxon>
        <taxon>Actinomycetota</taxon>
        <taxon>Actinomycetes</taxon>
        <taxon>Kitasatosporales</taxon>
        <taxon>Streptomycetaceae</taxon>
        <taxon>Streptomyces</taxon>
    </lineage>
</organism>
<keyword evidence="9" id="KW-0732">Signal</keyword>
<dbReference type="Gene3D" id="3.60.10.10">
    <property type="entry name" value="Endonuclease/exonuclease/phosphatase"/>
    <property type="match status" value="1"/>
</dbReference>
<dbReference type="GO" id="GO:0004519">
    <property type="term" value="F:endonuclease activity"/>
    <property type="evidence" value="ECO:0007669"/>
    <property type="project" value="UniProtKB-KW"/>
</dbReference>
<name>A0AAU2GR20_9ACTN</name>
<dbReference type="GO" id="GO:0006281">
    <property type="term" value="P:DNA repair"/>
    <property type="evidence" value="ECO:0007669"/>
    <property type="project" value="UniProtKB-KW"/>
</dbReference>
<dbReference type="InterPro" id="IPR005135">
    <property type="entry name" value="Endo/exonuclease/phosphatase"/>
</dbReference>